<keyword evidence="5" id="KW-0325">Glycoprotein</keyword>
<feature type="transmembrane region" description="Helical" evidence="7">
    <location>
        <begin position="132"/>
        <end position="151"/>
    </location>
</feature>
<dbReference type="GO" id="GO:0005783">
    <property type="term" value="C:endoplasmic reticulum"/>
    <property type="evidence" value="ECO:0007669"/>
    <property type="project" value="InterPro"/>
</dbReference>
<feature type="transmembrane region" description="Helical" evidence="7">
    <location>
        <begin position="99"/>
        <end position="120"/>
    </location>
</feature>
<dbReference type="Pfam" id="PF12129">
    <property type="entry name" value="PHTF1-2_N"/>
    <property type="match status" value="1"/>
</dbReference>
<feature type="domain" description="PHTF1/2 N-terminal" evidence="8">
    <location>
        <begin position="44"/>
        <end position="153"/>
    </location>
</feature>
<dbReference type="RefSeq" id="XP_009821277.1">
    <property type="nucleotide sequence ID" value="XM_009822975.1"/>
</dbReference>
<protein>
    <recommendedName>
        <fullName evidence="8">PHTF1/2 N-terminal domain-containing protein</fullName>
    </recommendedName>
</protein>
<feature type="region of interest" description="Disordered" evidence="6">
    <location>
        <begin position="181"/>
        <end position="267"/>
    </location>
</feature>
<sequence length="624" mass="69563">MDGGIGEMSAPSSPLKAHHRSRKGDKRESPSRQSSSDKKSSKKPHDLPQMQFIDFDVIKGSAFFNTKPSKYNKELVRQGFYRAILFPFFGQYWKQKDHWFYAGTTAVYVVHLVATAMYLADVRNEPAPLTSFEIWTPVVLLILTACGYGRVSSIVLSADPEGSLSLNGQLHGINLHSPLSTPLAAASKGRGPPPRDHTHAPVVEGVNSIDPSLLESEGSSGESGDSDSDGGASSSSEDEVPKALDEHDDVMPFPHSNQRRRFSESSFGGDHITHRRVKVCVWKGNQLVKEAMSITELRNHILLKVKSQPPRHLYRTVARLSGCLVALVPLLFRVLQYFHDQHINIYDPYVLYEAVPSLVLKTSRLPLAVVVAFIQNHLCLESLLSVSCTAATYIMGSVIFSALADAEVTYHRRFLYAKCFTALTSSRRSKASHLPHFRLKNVVNIKAWLSLRGGRSWLKRQGRQRAADEIVSTSFLIVLLFLAVMGVQAVSETMPNTTSHLSTVLHTEVTVWCLLSSVFLLRFMMLGSNINRKYQNTSLLLTEQMNVYLKLLVTPEKKEKLLISNNVLKLASKLLKELNSPNKISGLTMNPLLYNVTRVVVLSAFSSALSEVFGFKLKLWKMKV</sequence>
<feature type="region of interest" description="Disordered" evidence="6">
    <location>
        <begin position="1"/>
        <end position="46"/>
    </location>
</feature>
<dbReference type="OrthoDB" id="10066656at2759"/>
<evidence type="ECO:0000256" key="6">
    <source>
        <dbReference type="SAM" id="MobiDB-lite"/>
    </source>
</evidence>
<feature type="transmembrane region" description="Helical" evidence="7">
    <location>
        <begin position="313"/>
        <end position="332"/>
    </location>
</feature>
<feature type="transmembrane region" description="Helical" evidence="7">
    <location>
        <begin position="509"/>
        <end position="526"/>
    </location>
</feature>
<dbReference type="GeneID" id="20802338"/>
<dbReference type="PANTHER" id="PTHR12680:SF6">
    <property type="entry name" value="PROTEIN PHTF"/>
    <property type="match status" value="1"/>
</dbReference>
<evidence type="ECO:0000259" key="8">
    <source>
        <dbReference type="Pfam" id="PF12129"/>
    </source>
</evidence>
<dbReference type="InterPro" id="IPR021980">
    <property type="entry name" value="PHTF1/2_N"/>
</dbReference>
<organism evidence="9">
    <name type="scientific">Aphanomyces astaci</name>
    <name type="common">Crayfish plague agent</name>
    <dbReference type="NCBI Taxonomy" id="112090"/>
    <lineage>
        <taxon>Eukaryota</taxon>
        <taxon>Sar</taxon>
        <taxon>Stramenopiles</taxon>
        <taxon>Oomycota</taxon>
        <taxon>Saprolegniomycetes</taxon>
        <taxon>Saprolegniales</taxon>
        <taxon>Verrucalvaceae</taxon>
        <taxon>Aphanomyces</taxon>
    </lineage>
</organism>
<dbReference type="PANTHER" id="PTHR12680">
    <property type="entry name" value="PUTATIVE HOMEODOMAIN TRANSCRIPTION FACTOR PHTF"/>
    <property type="match status" value="1"/>
</dbReference>
<feature type="compositionally biased region" description="Low complexity" evidence="6">
    <location>
        <begin position="215"/>
        <end position="235"/>
    </location>
</feature>
<keyword evidence="2 7" id="KW-0812">Transmembrane</keyword>
<evidence type="ECO:0000313" key="9">
    <source>
        <dbReference type="EMBL" id="ETV88877.1"/>
    </source>
</evidence>
<evidence type="ECO:0000256" key="5">
    <source>
        <dbReference type="ARBA" id="ARBA00023180"/>
    </source>
</evidence>
<dbReference type="GO" id="GO:0016020">
    <property type="term" value="C:membrane"/>
    <property type="evidence" value="ECO:0007669"/>
    <property type="project" value="UniProtKB-SubCell"/>
</dbReference>
<proteinExistence type="predicted"/>
<evidence type="ECO:0000256" key="2">
    <source>
        <dbReference type="ARBA" id="ARBA00022692"/>
    </source>
</evidence>
<gene>
    <name evidence="9" type="ORF">H257_00342</name>
</gene>
<evidence type="ECO:0000256" key="1">
    <source>
        <dbReference type="ARBA" id="ARBA00004141"/>
    </source>
</evidence>
<keyword evidence="4 7" id="KW-0472">Membrane</keyword>
<reference evidence="9" key="1">
    <citation type="submission" date="2013-12" db="EMBL/GenBank/DDBJ databases">
        <title>The Genome Sequence of Aphanomyces astaci APO3.</title>
        <authorList>
            <consortium name="The Broad Institute Genomics Platform"/>
            <person name="Russ C."/>
            <person name="Tyler B."/>
            <person name="van West P."/>
            <person name="Dieguez-Uribeondo J."/>
            <person name="Young S.K."/>
            <person name="Zeng Q."/>
            <person name="Gargeya S."/>
            <person name="Fitzgerald M."/>
            <person name="Abouelleil A."/>
            <person name="Alvarado L."/>
            <person name="Chapman S.B."/>
            <person name="Gainer-Dewar J."/>
            <person name="Goldberg J."/>
            <person name="Griggs A."/>
            <person name="Gujja S."/>
            <person name="Hansen M."/>
            <person name="Howarth C."/>
            <person name="Imamovic A."/>
            <person name="Ireland A."/>
            <person name="Larimer J."/>
            <person name="McCowan C."/>
            <person name="Murphy C."/>
            <person name="Pearson M."/>
            <person name="Poon T.W."/>
            <person name="Priest M."/>
            <person name="Roberts A."/>
            <person name="Saif S."/>
            <person name="Shea T."/>
            <person name="Sykes S."/>
            <person name="Wortman J."/>
            <person name="Nusbaum C."/>
            <person name="Birren B."/>
        </authorList>
    </citation>
    <scope>NUCLEOTIDE SEQUENCE [LARGE SCALE GENOMIC DNA]</scope>
    <source>
        <strain evidence="9">APO3</strain>
    </source>
</reference>
<name>W4HAB3_APHAT</name>
<dbReference type="InterPro" id="IPR039775">
    <property type="entry name" value="PHTF1/2"/>
</dbReference>
<dbReference type="STRING" id="112090.W4HAB3"/>
<keyword evidence="3 7" id="KW-1133">Transmembrane helix</keyword>
<feature type="transmembrane region" description="Helical" evidence="7">
    <location>
        <begin position="383"/>
        <end position="404"/>
    </location>
</feature>
<feature type="transmembrane region" description="Helical" evidence="7">
    <location>
        <begin position="470"/>
        <end position="489"/>
    </location>
</feature>
<feature type="compositionally biased region" description="Basic and acidic residues" evidence="6">
    <location>
        <begin position="25"/>
        <end position="46"/>
    </location>
</feature>
<evidence type="ECO:0000256" key="3">
    <source>
        <dbReference type="ARBA" id="ARBA00022989"/>
    </source>
</evidence>
<accession>W4HAB3</accession>
<comment type="subcellular location">
    <subcellularLocation>
        <location evidence="1">Membrane</location>
        <topology evidence="1">Multi-pass membrane protein</topology>
    </subcellularLocation>
</comment>
<evidence type="ECO:0000256" key="4">
    <source>
        <dbReference type="ARBA" id="ARBA00023136"/>
    </source>
</evidence>
<dbReference type="AlphaFoldDB" id="W4HAB3"/>
<evidence type="ECO:0000256" key="7">
    <source>
        <dbReference type="SAM" id="Phobius"/>
    </source>
</evidence>
<dbReference type="VEuPathDB" id="FungiDB:H257_00342"/>
<dbReference type="EMBL" id="KI913114">
    <property type="protein sequence ID" value="ETV88877.1"/>
    <property type="molecule type" value="Genomic_DNA"/>
</dbReference>